<evidence type="ECO:0000313" key="3">
    <source>
        <dbReference type="Proteomes" id="UP001254608"/>
    </source>
</evidence>
<reference evidence="2 3" key="1">
    <citation type="submission" date="2023-09" db="EMBL/GenBank/DDBJ databases">
        <authorList>
            <person name="Rey-Velasco X."/>
        </authorList>
    </citation>
    <scope>NUCLEOTIDE SEQUENCE [LARGE SCALE GENOMIC DNA]</scope>
    <source>
        <strain evidence="2 3">W345</strain>
    </source>
</reference>
<evidence type="ECO:0000313" key="2">
    <source>
        <dbReference type="EMBL" id="MDT0495864.1"/>
    </source>
</evidence>
<dbReference type="PROSITE" id="PS51257">
    <property type="entry name" value="PROKAR_LIPOPROTEIN"/>
    <property type="match status" value="1"/>
</dbReference>
<accession>A0ABU2WEY3</accession>
<comment type="caution">
    <text evidence="2">The sequence shown here is derived from an EMBL/GenBank/DDBJ whole genome shotgun (WGS) entry which is preliminary data.</text>
</comment>
<gene>
    <name evidence="2" type="ORF">RM530_00580</name>
</gene>
<dbReference type="InterPro" id="IPR021957">
    <property type="entry name" value="DUF3574"/>
</dbReference>
<name>A0ABU2WEY3_9GAMM</name>
<protein>
    <submittedName>
        <fullName evidence="2">DUF3574 domain-containing protein</fullName>
    </submittedName>
</protein>
<sequence>MIRPAALHLLWLLCATALSACAFPSRALPEPGFACDSAEQRWTREVLYFGRLRPGGRSISDEEWQAFLDEVVTPKFPEGLTVTDAYGQWRNRDGVVSDEPSSVLTLLHPDTPELNRRVEVITHAYRQQFQQEAVLRDRSPSCVRFD</sequence>
<keyword evidence="1" id="KW-0732">Signal</keyword>
<dbReference type="Pfam" id="PF12098">
    <property type="entry name" value="DUF3574"/>
    <property type="match status" value="1"/>
</dbReference>
<keyword evidence="3" id="KW-1185">Reference proteome</keyword>
<dbReference type="EMBL" id="JAVRIC010000001">
    <property type="protein sequence ID" value="MDT0495864.1"/>
    <property type="molecule type" value="Genomic_DNA"/>
</dbReference>
<feature type="signal peptide" evidence="1">
    <location>
        <begin position="1"/>
        <end position="22"/>
    </location>
</feature>
<evidence type="ECO:0000256" key="1">
    <source>
        <dbReference type="SAM" id="SignalP"/>
    </source>
</evidence>
<proteinExistence type="predicted"/>
<dbReference type="RefSeq" id="WP_311363256.1">
    <property type="nucleotide sequence ID" value="NZ_JAVRIC010000001.1"/>
</dbReference>
<dbReference type="Proteomes" id="UP001254608">
    <property type="component" value="Unassembled WGS sequence"/>
</dbReference>
<feature type="chain" id="PRO_5047179540" evidence="1">
    <location>
        <begin position="23"/>
        <end position="146"/>
    </location>
</feature>
<organism evidence="2 3">
    <name type="scientific">Banduia mediterranea</name>
    <dbReference type="NCBI Taxonomy" id="3075609"/>
    <lineage>
        <taxon>Bacteria</taxon>
        <taxon>Pseudomonadati</taxon>
        <taxon>Pseudomonadota</taxon>
        <taxon>Gammaproteobacteria</taxon>
        <taxon>Nevskiales</taxon>
        <taxon>Algiphilaceae</taxon>
        <taxon>Banduia</taxon>
    </lineage>
</organism>